<proteinExistence type="predicted"/>
<feature type="transmembrane region" description="Helical" evidence="1">
    <location>
        <begin position="64"/>
        <end position="89"/>
    </location>
</feature>
<accession>A0A0R2F4D3</accession>
<gene>
    <name evidence="2" type="ORF">FD14_GL001710</name>
</gene>
<keyword evidence="3" id="KW-1185">Reference proteome</keyword>
<protein>
    <recommendedName>
        <fullName evidence="4">Integral membrane protein</fullName>
    </recommendedName>
</protein>
<dbReference type="AlphaFoldDB" id="A0A0R2F4D3"/>
<comment type="caution">
    <text evidence="2">The sequence shown here is derived from an EMBL/GenBank/DDBJ whole genome shotgun (WGS) entry which is preliminary data.</text>
</comment>
<evidence type="ECO:0000256" key="1">
    <source>
        <dbReference type="SAM" id="Phobius"/>
    </source>
</evidence>
<dbReference type="STRING" id="1423804.FD14_GL001710"/>
<dbReference type="Proteomes" id="UP000051442">
    <property type="component" value="Unassembled WGS sequence"/>
</dbReference>
<name>A0A0R2F4D3_9LACO</name>
<dbReference type="OrthoDB" id="2294210at2"/>
<dbReference type="PATRIC" id="fig|1423804.4.peg.1850"/>
<reference evidence="2 3" key="1">
    <citation type="journal article" date="2015" name="Genome Announc.">
        <title>Expanding the biotechnology potential of lactobacilli through comparative genomics of 213 strains and associated genera.</title>
        <authorList>
            <person name="Sun Z."/>
            <person name="Harris H.M."/>
            <person name="McCann A."/>
            <person name="Guo C."/>
            <person name="Argimon S."/>
            <person name="Zhang W."/>
            <person name="Yang X."/>
            <person name="Jeffery I.B."/>
            <person name="Cooney J.C."/>
            <person name="Kagawa T.F."/>
            <person name="Liu W."/>
            <person name="Song Y."/>
            <person name="Salvetti E."/>
            <person name="Wrobel A."/>
            <person name="Rasinkangas P."/>
            <person name="Parkhill J."/>
            <person name="Rea M.C."/>
            <person name="O'Sullivan O."/>
            <person name="Ritari J."/>
            <person name="Douillard F.P."/>
            <person name="Paul Ross R."/>
            <person name="Yang R."/>
            <person name="Briner A.E."/>
            <person name="Felis G.E."/>
            <person name="de Vos W.M."/>
            <person name="Barrangou R."/>
            <person name="Klaenhammer T.R."/>
            <person name="Caufield P.W."/>
            <person name="Cui Y."/>
            <person name="Zhang H."/>
            <person name="O'Toole P.W."/>
        </authorList>
    </citation>
    <scope>NUCLEOTIDE SEQUENCE [LARGE SCALE GENOMIC DNA]</scope>
    <source>
        <strain evidence="2 3">DSM 23365</strain>
    </source>
</reference>
<keyword evidence="1" id="KW-0812">Transmembrane</keyword>
<evidence type="ECO:0000313" key="2">
    <source>
        <dbReference type="EMBL" id="KRN19300.1"/>
    </source>
</evidence>
<dbReference type="EMBL" id="AYZM01000138">
    <property type="protein sequence ID" value="KRN19300.1"/>
    <property type="molecule type" value="Genomic_DNA"/>
</dbReference>
<organism evidence="2 3">
    <name type="scientific">Secundilactobacillus similis DSM 23365 = JCM 2765</name>
    <dbReference type="NCBI Taxonomy" id="1423804"/>
    <lineage>
        <taxon>Bacteria</taxon>
        <taxon>Bacillati</taxon>
        <taxon>Bacillota</taxon>
        <taxon>Bacilli</taxon>
        <taxon>Lactobacillales</taxon>
        <taxon>Lactobacillaceae</taxon>
        <taxon>Secundilactobacillus</taxon>
    </lineage>
</organism>
<feature type="transmembrane region" description="Helical" evidence="1">
    <location>
        <begin position="35"/>
        <end position="57"/>
    </location>
</feature>
<evidence type="ECO:0000313" key="3">
    <source>
        <dbReference type="Proteomes" id="UP000051442"/>
    </source>
</evidence>
<dbReference type="RefSeq" id="WP_054734929.1">
    <property type="nucleotide sequence ID" value="NZ_AYZM01000138.1"/>
</dbReference>
<keyword evidence="1" id="KW-0472">Membrane</keyword>
<sequence>MLKKQLISLGIVSWALFSVINLVMSSKLAAFGHTIQAGSIVKSLVISVILYAVPMVIGALGQNWGYYVLGLVIMVYSLGLVNGILAVWGQSHASLGIRAILVLVGCGAVAFNFYWLTVAFKYRKQLQNKRDDELLKKLNQNK</sequence>
<feature type="transmembrane region" description="Helical" evidence="1">
    <location>
        <begin position="95"/>
        <end position="120"/>
    </location>
</feature>
<keyword evidence="1" id="KW-1133">Transmembrane helix</keyword>
<evidence type="ECO:0008006" key="4">
    <source>
        <dbReference type="Google" id="ProtNLM"/>
    </source>
</evidence>